<protein>
    <submittedName>
        <fullName evidence="5">AraC family transcriptional regulator</fullName>
    </submittedName>
</protein>
<keyword evidence="6" id="KW-1185">Reference proteome</keyword>
<dbReference type="Gene3D" id="1.10.10.60">
    <property type="entry name" value="Homeodomain-like"/>
    <property type="match status" value="1"/>
</dbReference>
<dbReference type="InterPro" id="IPR009057">
    <property type="entry name" value="Homeodomain-like_sf"/>
</dbReference>
<proteinExistence type="predicted"/>
<keyword evidence="3" id="KW-0804">Transcription</keyword>
<evidence type="ECO:0000256" key="3">
    <source>
        <dbReference type="ARBA" id="ARBA00023163"/>
    </source>
</evidence>
<dbReference type="AlphaFoldDB" id="A0A2V4NNA0"/>
<keyword evidence="1" id="KW-0805">Transcription regulation</keyword>
<organism evidence="5 6">
    <name type="scientific">Streptomyces tateyamensis</name>
    <dbReference type="NCBI Taxonomy" id="565073"/>
    <lineage>
        <taxon>Bacteria</taxon>
        <taxon>Bacillati</taxon>
        <taxon>Actinomycetota</taxon>
        <taxon>Actinomycetes</taxon>
        <taxon>Kitasatosporales</taxon>
        <taxon>Streptomycetaceae</taxon>
        <taxon>Streptomyces</taxon>
    </lineage>
</organism>
<dbReference type="InterPro" id="IPR050204">
    <property type="entry name" value="AraC_XylS_family_regulators"/>
</dbReference>
<comment type="caution">
    <text evidence="5">The sequence shown here is derived from an EMBL/GenBank/DDBJ whole genome shotgun (WGS) entry which is preliminary data.</text>
</comment>
<evidence type="ECO:0000259" key="4">
    <source>
        <dbReference type="PROSITE" id="PS01124"/>
    </source>
</evidence>
<evidence type="ECO:0000313" key="5">
    <source>
        <dbReference type="EMBL" id="PYC77217.1"/>
    </source>
</evidence>
<sequence>MTGADVEVARVGNRWRVSRPWHPGLRPYLRSYAGYFETTPAPYQVRVVPSGRAVLVLNLAAPFSRVERMGVAGGSSGRIGSLVVGLEDRPALLEHPGGQEAIRVEFSPLGAYRLFGLPMRELTNRAVELTDVLGPGGGRLVERLAATADWRSRFDLLDGALLARVAGGPEPAAEVRRAWQLLVRSGGSLPIAAIAAEVGWSHGYLVRRCTEQVGLAPKASARVLRFHRAVAMLGRGDRKLVDTALACGYADQAHLSREFRVLAGVSPARLQAARRAEGALTV</sequence>
<dbReference type="GO" id="GO:0003700">
    <property type="term" value="F:DNA-binding transcription factor activity"/>
    <property type="evidence" value="ECO:0007669"/>
    <property type="project" value="InterPro"/>
</dbReference>
<dbReference type="Pfam" id="PF20240">
    <property type="entry name" value="DUF6597"/>
    <property type="match status" value="1"/>
</dbReference>
<keyword evidence="2" id="KW-0238">DNA-binding</keyword>
<feature type="domain" description="HTH araC/xylS-type" evidence="4">
    <location>
        <begin position="176"/>
        <end position="273"/>
    </location>
</feature>
<dbReference type="SMART" id="SM00342">
    <property type="entry name" value="HTH_ARAC"/>
    <property type="match status" value="1"/>
</dbReference>
<dbReference type="SUPFAM" id="SSF46689">
    <property type="entry name" value="Homeodomain-like"/>
    <property type="match status" value="1"/>
</dbReference>
<evidence type="ECO:0000313" key="6">
    <source>
        <dbReference type="Proteomes" id="UP000248039"/>
    </source>
</evidence>
<dbReference type="Proteomes" id="UP000248039">
    <property type="component" value="Unassembled WGS sequence"/>
</dbReference>
<gene>
    <name evidence="5" type="ORF">C7C46_19805</name>
</gene>
<evidence type="ECO:0000256" key="1">
    <source>
        <dbReference type="ARBA" id="ARBA00023015"/>
    </source>
</evidence>
<dbReference type="PROSITE" id="PS01124">
    <property type="entry name" value="HTH_ARAC_FAMILY_2"/>
    <property type="match status" value="1"/>
</dbReference>
<dbReference type="RefSeq" id="WP_110671206.1">
    <property type="nucleotide sequence ID" value="NZ_PYBW01000070.1"/>
</dbReference>
<dbReference type="EMBL" id="PYBW01000070">
    <property type="protein sequence ID" value="PYC77217.1"/>
    <property type="molecule type" value="Genomic_DNA"/>
</dbReference>
<dbReference type="InterPro" id="IPR046532">
    <property type="entry name" value="DUF6597"/>
</dbReference>
<evidence type="ECO:0000256" key="2">
    <source>
        <dbReference type="ARBA" id="ARBA00023125"/>
    </source>
</evidence>
<name>A0A2V4NNA0_9ACTN</name>
<dbReference type="Pfam" id="PF12833">
    <property type="entry name" value="HTH_18"/>
    <property type="match status" value="1"/>
</dbReference>
<accession>A0A2V4NNA0</accession>
<dbReference type="PANTHER" id="PTHR46796">
    <property type="entry name" value="HTH-TYPE TRANSCRIPTIONAL ACTIVATOR RHAS-RELATED"/>
    <property type="match status" value="1"/>
</dbReference>
<dbReference type="InterPro" id="IPR018060">
    <property type="entry name" value="HTH_AraC"/>
</dbReference>
<dbReference type="OrthoDB" id="2559672at2"/>
<dbReference type="GO" id="GO:0043565">
    <property type="term" value="F:sequence-specific DNA binding"/>
    <property type="evidence" value="ECO:0007669"/>
    <property type="project" value="InterPro"/>
</dbReference>
<reference evidence="5 6" key="1">
    <citation type="submission" date="2018-03" db="EMBL/GenBank/DDBJ databases">
        <title>Bioinformatic expansion and discovery of thiopeptide antibiotics.</title>
        <authorList>
            <person name="Schwalen C.J."/>
            <person name="Hudson G.A."/>
            <person name="Mitchell D.A."/>
        </authorList>
    </citation>
    <scope>NUCLEOTIDE SEQUENCE [LARGE SCALE GENOMIC DNA]</scope>
    <source>
        <strain evidence="5 6">ATCC 21389</strain>
    </source>
</reference>
<dbReference type="PANTHER" id="PTHR46796:SF15">
    <property type="entry name" value="BLL1074 PROTEIN"/>
    <property type="match status" value="1"/>
</dbReference>